<evidence type="ECO:0000313" key="4">
    <source>
        <dbReference type="Proteomes" id="UP000251835"/>
    </source>
</evidence>
<evidence type="ECO:0000256" key="1">
    <source>
        <dbReference type="ARBA" id="ARBA00007198"/>
    </source>
</evidence>
<comment type="caution">
    <text evidence="3">The sequence shown here is derived from an EMBL/GenBank/DDBJ whole genome shotgun (WGS) entry which is preliminary data.</text>
</comment>
<dbReference type="NCBIfam" id="TIGR01617">
    <property type="entry name" value="arsC_related"/>
    <property type="match status" value="1"/>
</dbReference>
<dbReference type="PROSITE" id="PS51353">
    <property type="entry name" value="ARSC"/>
    <property type="match status" value="1"/>
</dbReference>
<accession>A0A7L4UNB7</accession>
<organism evidence="3 4">
    <name type="scientific">Balneicella halophila</name>
    <dbReference type="NCBI Taxonomy" id="1537566"/>
    <lineage>
        <taxon>Bacteria</taxon>
        <taxon>Pseudomonadati</taxon>
        <taxon>Bacteroidota</taxon>
        <taxon>Bacteroidia</taxon>
        <taxon>Bacteroidales</taxon>
        <taxon>Balneicellaceae</taxon>
        <taxon>Balneicella</taxon>
    </lineage>
</organism>
<dbReference type="CDD" id="cd03036">
    <property type="entry name" value="ArsC_like"/>
    <property type="match status" value="1"/>
</dbReference>
<dbReference type="Proteomes" id="UP000251835">
    <property type="component" value="Unassembled WGS sequence"/>
</dbReference>
<dbReference type="InterPro" id="IPR006660">
    <property type="entry name" value="Arsenate_reductase-like"/>
</dbReference>
<proteinExistence type="inferred from homology"/>
<sequence>MTKLLLVQYPNCSTCRKASKWLADDNIDIESRHIVEDTPTKDELAEWINRSELPVKKFFNTSGKVYREMNLKDKVKTASEEELIKLLASDGMLIKRPIVVADDFVLVGFKEEEWKEKLLK</sequence>
<keyword evidence="4" id="KW-1185">Reference proteome</keyword>
<dbReference type="Pfam" id="PF03960">
    <property type="entry name" value="ArsC"/>
    <property type="match status" value="1"/>
</dbReference>
<dbReference type="PANTHER" id="PTHR30041:SF8">
    <property type="entry name" value="PROTEIN YFFB"/>
    <property type="match status" value="1"/>
</dbReference>
<dbReference type="EMBL" id="QENZ01000005">
    <property type="protein sequence ID" value="PVX49828.1"/>
    <property type="molecule type" value="Genomic_DNA"/>
</dbReference>
<dbReference type="Gene3D" id="3.40.30.10">
    <property type="entry name" value="Glutaredoxin"/>
    <property type="match status" value="1"/>
</dbReference>
<dbReference type="OrthoDB" id="9794155at2"/>
<dbReference type="InterPro" id="IPR036249">
    <property type="entry name" value="Thioredoxin-like_sf"/>
</dbReference>
<reference evidence="3 4" key="1">
    <citation type="submission" date="2018-05" db="EMBL/GenBank/DDBJ databases">
        <title>Genomic Encyclopedia of Type Strains, Phase IV (KMG-IV): sequencing the most valuable type-strain genomes for metagenomic binning, comparative biology and taxonomic classification.</title>
        <authorList>
            <person name="Goeker M."/>
        </authorList>
    </citation>
    <scope>NUCLEOTIDE SEQUENCE [LARGE SCALE GENOMIC DNA]</scope>
    <source>
        <strain evidence="3 4">DSM 28579</strain>
    </source>
</reference>
<dbReference type="InterPro" id="IPR006504">
    <property type="entry name" value="Tscrpt_reg_Spx/MgsR"/>
</dbReference>
<dbReference type="SUPFAM" id="SSF52833">
    <property type="entry name" value="Thioredoxin-like"/>
    <property type="match status" value="1"/>
</dbReference>
<dbReference type="RefSeq" id="WP_116496689.1">
    <property type="nucleotide sequence ID" value="NZ_QENZ01000005.1"/>
</dbReference>
<evidence type="ECO:0000313" key="3">
    <source>
        <dbReference type="EMBL" id="PVX49828.1"/>
    </source>
</evidence>
<protein>
    <submittedName>
        <fullName evidence="3">Arsenate reductase</fullName>
    </submittedName>
</protein>
<comment type="similarity">
    <text evidence="1 2">Belongs to the ArsC family.</text>
</comment>
<dbReference type="PANTHER" id="PTHR30041">
    <property type="entry name" value="ARSENATE REDUCTASE"/>
    <property type="match status" value="1"/>
</dbReference>
<name>A0A7L4UNB7_BALHA</name>
<evidence type="ECO:0000256" key="2">
    <source>
        <dbReference type="PROSITE-ProRule" id="PRU01282"/>
    </source>
</evidence>
<dbReference type="AlphaFoldDB" id="A0A7L4UNB7"/>
<gene>
    <name evidence="3" type="ORF">C7377_1462</name>
</gene>